<comment type="function">
    <text evidence="5">An accessory protein needed during the final step in the assembly of 30S ribosomal subunit, possibly for assembly of the head region. Essential for efficient processing of 16S rRNA. May be needed both before and after RbfA during the maturation of 16S rRNA. It has affinity for free ribosomal 30S subunits but not for 70S ribosomes.</text>
</comment>
<keyword evidence="3 5" id="KW-0698">rRNA processing</keyword>
<dbReference type="InterPro" id="IPR036976">
    <property type="entry name" value="RimM_N_sf"/>
</dbReference>
<dbReference type="InterPro" id="IPR011033">
    <property type="entry name" value="PRC_barrel-like_sf"/>
</dbReference>
<comment type="similarity">
    <text evidence="5">Belongs to the RimM family.</text>
</comment>
<evidence type="ECO:0000256" key="1">
    <source>
        <dbReference type="ARBA" id="ARBA00022490"/>
    </source>
</evidence>
<dbReference type="EMBL" id="OBEL01000003">
    <property type="protein sequence ID" value="SNZ19859.1"/>
    <property type="molecule type" value="Genomic_DNA"/>
</dbReference>
<organism evidence="9 10">
    <name type="scientific">Cohaesibacter gelatinilyticus</name>
    <dbReference type="NCBI Taxonomy" id="372072"/>
    <lineage>
        <taxon>Bacteria</taxon>
        <taxon>Pseudomonadati</taxon>
        <taxon>Pseudomonadota</taxon>
        <taxon>Alphaproteobacteria</taxon>
        <taxon>Hyphomicrobiales</taxon>
        <taxon>Cohaesibacteraceae</taxon>
    </lineage>
</organism>
<evidence type="ECO:0000256" key="4">
    <source>
        <dbReference type="ARBA" id="ARBA00023186"/>
    </source>
</evidence>
<dbReference type="SUPFAM" id="SSF50447">
    <property type="entry name" value="Translation proteins"/>
    <property type="match status" value="1"/>
</dbReference>
<dbReference type="InterPro" id="IPR056792">
    <property type="entry name" value="PRC_RimM"/>
</dbReference>
<dbReference type="InterPro" id="IPR002676">
    <property type="entry name" value="RimM_N"/>
</dbReference>
<dbReference type="OrthoDB" id="9788191at2"/>
<dbReference type="PANTHER" id="PTHR33692:SF1">
    <property type="entry name" value="RIBOSOME MATURATION FACTOR RIMM"/>
    <property type="match status" value="1"/>
</dbReference>
<evidence type="ECO:0000256" key="5">
    <source>
        <dbReference type="HAMAP-Rule" id="MF_00014"/>
    </source>
</evidence>
<feature type="domain" description="RimM N-terminal" evidence="7">
    <location>
        <begin position="14"/>
        <end position="93"/>
    </location>
</feature>
<evidence type="ECO:0000256" key="6">
    <source>
        <dbReference type="SAM" id="MobiDB-lite"/>
    </source>
</evidence>
<comment type="subcellular location">
    <subcellularLocation>
        <location evidence="5">Cytoplasm</location>
    </subcellularLocation>
</comment>
<evidence type="ECO:0000259" key="8">
    <source>
        <dbReference type="Pfam" id="PF24986"/>
    </source>
</evidence>
<dbReference type="RefSeq" id="WP_097154476.1">
    <property type="nucleotide sequence ID" value="NZ_OBEL01000003.1"/>
</dbReference>
<protein>
    <recommendedName>
        <fullName evidence="5">Ribosome maturation factor RimM</fullName>
    </recommendedName>
</protein>
<dbReference type="HAMAP" id="MF_00014">
    <property type="entry name" value="Ribosome_mat_RimM"/>
    <property type="match status" value="1"/>
</dbReference>
<dbReference type="GO" id="GO:0005737">
    <property type="term" value="C:cytoplasm"/>
    <property type="evidence" value="ECO:0007669"/>
    <property type="project" value="UniProtKB-SubCell"/>
</dbReference>
<dbReference type="Gene3D" id="2.40.30.60">
    <property type="entry name" value="RimM"/>
    <property type="match status" value="1"/>
</dbReference>
<evidence type="ECO:0000256" key="3">
    <source>
        <dbReference type="ARBA" id="ARBA00022552"/>
    </source>
</evidence>
<keyword evidence="10" id="KW-1185">Reference proteome</keyword>
<keyword evidence="4 5" id="KW-0143">Chaperone</keyword>
<dbReference type="Proteomes" id="UP000219439">
    <property type="component" value="Unassembled WGS sequence"/>
</dbReference>
<comment type="subunit">
    <text evidence="5">Binds ribosomal protein uS19.</text>
</comment>
<dbReference type="GO" id="GO:0043022">
    <property type="term" value="F:ribosome binding"/>
    <property type="evidence" value="ECO:0007669"/>
    <property type="project" value="InterPro"/>
</dbReference>
<evidence type="ECO:0000313" key="10">
    <source>
        <dbReference type="Proteomes" id="UP000219439"/>
    </source>
</evidence>
<dbReference type="Pfam" id="PF01782">
    <property type="entry name" value="RimM"/>
    <property type="match status" value="1"/>
</dbReference>
<dbReference type="Gene3D" id="2.30.30.240">
    <property type="entry name" value="PRC-barrel domain"/>
    <property type="match status" value="1"/>
</dbReference>
<comment type="domain">
    <text evidence="5">The PRC barrel domain binds ribosomal protein uS19.</text>
</comment>
<keyword evidence="1 5" id="KW-0963">Cytoplasm</keyword>
<dbReference type="GO" id="GO:0005840">
    <property type="term" value="C:ribosome"/>
    <property type="evidence" value="ECO:0007669"/>
    <property type="project" value="InterPro"/>
</dbReference>
<evidence type="ECO:0000256" key="2">
    <source>
        <dbReference type="ARBA" id="ARBA00022517"/>
    </source>
</evidence>
<dbReference type="AlphaFoldDB" id="A0A285PDR1"/>
<dbReference type="Pfam" id="PF24986">
    <property type="entry name" value="PRC_RimM"/>
    <property type="match status" value="1"/>
</dbReference>
<name>A0A285PDR1_9HYPH</name>
<evidence type="ECO:0000259" key="7">
    <source>
        <dbReference type="Pfam" id="PF01782"/>
    </source>
</evidence>
<dbReference type="NCBIfam" id="TIGR02273">
    <property type="entry name" value="16S_RimM"/>
    <property type="match status" value="1"/>
</dbReference>
<dbReference type="GO" id="GO:0042274">
    <property type="term" value="P:ribosomal small subunit biogenesis"/>
    <property type="evidence" value="ECO:0007669"/>
    <property type="project" value="UniProtKB-UniRule"/>
</dbReference>
<dbReference type="InterPro" id="IPR009000">
    <property type="entry name" value="Transl_B-barrel_sf"/>
</dbReference>
<proteinExistence type="inferred from homology"/>
<sequence>MAKNAAKEPEGKVCIAQIGAPNGVRGDVRVKLFSDDPDSLKAYGPLHSADGSRSFKALSARPQKTVFIVRFAEITSRNDAESLNGTKLYIDRDKLPELEEEEFYHSDLMGLRAELEDGSDFGTVLAVHDFGAGELLDVAPKSGKSILLPFTKEVVPTIDIANSKVVIVLPEGFLDGDDAAEKRKEGQAADLSHLSDELKADQN</sequence>
<dbReference type="SUPFAM" id="SSF50346">
    <property type="entry name" value="PRC-barrel domain"/>
    <property type="match status" value="1"/>
</dbReference>
<keyword evidence="2 5" id="KW-0690">Ribosome biogenesis</keyword>
<dbReference type="GO" id="GO:0006364">
    <property type="term" value="P:rRNA processing"/>
    <property type="evidence" value="ECO:0007669"/>
    <property type="project" value="UniProtKB-UniRule"/>
</dbReference>
<dbReference type="PANTHER" id="PTHR33692">
    <property type="entry name" value="RIBOSOME MATURATION FACTOR RIMM"/>
    <property type="match status" value="1"/>
</dbReference>
<dbReference type="InterPro" id="IPR011961">
    <property type="entry name" value="RimM"/>
</dbReference>
<reference evidence="9 10" key="1">
    <citation type="submission" date="2017-09" db="EMBL/GenBank/DDBJ databases">
        <authorList>
            <person name="Ehlers B."/>
            <person name="Leendertz F.H."/>
        </authorList>
    </citation>
    <scope>NUCLEOTIDE SEQUENCE [LARGE SCALE GENOMIC DNA]</scope>
    <source>
        <strain evidence="9 10">DSM 18289</strain>
    </source>
</reference>
<feature type="region of interest" description="Disordered" evidence="6">
    <location>
        <begin position="184"/>
        <end position="203"/>
    </location>
</feature>
<feature type="domain" description="Ribosome maturation factor RimM PRC barrel" evidence="8">
    <location>
        <begin position="106"/>
        <end position="173"/>
    </location>
</feature>
<evidence type="ECO:0000313" key="9">
    <source>
        <dbReference type="EMBL" id="SNZ19859.1"/>
    </source>
</evidence>
<accession>A0A285PDR1</accession>
<gene>
    <name evidence="5" type="primary">rimM</name>
    <name evidence="9" type="ORF">SAMN06265368_2954</name>
</gene>